<dbReference type="OrthoDB" id="9801912at2"/>
<dbReference type="Proteomes" id="UP000284868">
    <property type="component" value="Unassembled WGS sequence"/>
</dbReference>
<comment type="subcellular location">
    <subcellularLocation>
        <location evidence="1">Cell membrane</location>
        <topology evidence="1">Lipid-anchor</topology>
    </subcellularLocation>
</comment>
<sequence length="608" mass="67332">MKKFLTVMAAAACAVSLTACGSNGGSDNTIVVGAQELTGTFSPLYYSSAYDGYAVDLVYNKLYEYDVNNTLQPALAESYEVSEDGMSLTFKLKKGIKFSNEQELQADDVEFTYKVISDPSYTGRYGATCQHLVGYAEYSQQDLMGQISTKEAEVDAAKKAKDKNAQKAAQDELDKLKEQLKAVEEPEYPGIEVIDDYTIKFNFDELRNDNLSTLLSVSIVNKDQFEGYAYKNTKPVEELIKEPIGTGPYKLDKWSSGAGASFSKNEFYSADQLGEGYAIENVIIKPVAMETEFEELKSGSVDYLAAQIEPKKIGPATQNDDLEVVNYARGGMGYITFNTAVGATADKAVRQALMYAFDRQSFVDSYYECEDCKGLDEGVAIGYVPTTYQNPLSKLSGVIQGTEKLEGLATYEYDIEKAKALLDEAGWTVGADGKRSKNGEPLKVNVMSIKDHDILSNLIPMWKKSWESELGVTLNVAEVDFNALLDKIYSDAALEEWNLFFLATAFTSDGMSDIYTTYHSDYARENNDNTSRLKDPALDAAMDKAMTELDESKVPAAWAEAAKIINDDAAVMPVYGNQYFDFYNKKIKNMKVNSLYSWVKGLKDATIE</sequence>
<dbReference type="InterPro" id="IPR039424">
    <property type="entry name" value="SBP_5"/>
</dbReference>
<evidence type="ECO:0000256" key="2">
    <source>
        <dbReference type="ARBA" id="ARBA00005695"/>
    </source>
</evidence>
<dbReference type="AlphaFoldDB" id="A0A415P9N1"/>
<dbReference type="PANTHER" id="PTHR30290:SF81">
    <property type="entry name" value="OLIGOPEPTIDE-BINDING PROTEIN OPPA"/>
    <property type="match status" value="1"/>
</dbReference>
<dbReference type="GO" id="GO:0042597">
    <property type="term" value="C:periplasmic space"/>
    <property type="evidence" value="ECO:0007669"/>
    <property type="project" value="UniProtKB-ARBA"/>
</dbReference>
<dbReference type="PIRSF" id="PIRSF002741">
    <property type="entry name" value="MppA"/>
    <property type="match status" value="1"/>
</dbReference>
<evidence type="ECO:0000256" key="3">
    <source>
        <dbReference type="ARBA" id="ARBA00022729"/>
    </source>
</evidence>
<dbReference type="GO" id="GO:1904680">
    <property type="term" value="F:peptide transmembrane transporter activity"/>
    <property type="evidence" value="ECO:0007669"/>
    <property type="project" value="TreeGrafter"/>
</dbReference>
<feature type="coiled-coil region" evidence="4">
    <location>
        <begin position="159"/>
        <end position="186"/>
    </location>
</feature>
<evidence type="ECO:0000256" key="1">
    <source>
        <dbReference type="ARBA" id="ARBA00004193"/>
    </source>
</evidence>
<organism evidence="7 8">
    <name type="scientific">Amedibacillus dolichus</name>
    <dbReference type="NCBI Taxonomy" id="31971"/>
    <lineage>
        <taxon>Bacteria</taxon>
        <taxon>Bacillati</taxon>
        <taxon>Bacillota</taxon>
        <taxon>Erysipelotrichia</taxon>
        <taxon>Erysipelotrichales</taxon>
        <taxon>Erysipelotrichaceae</taxon>
        <taxon>Amedibacillus</taxon>
    </lineage>
</organism>
<feature type="signal peptide" evidence="5">
    <location>
        <begin position="1"/>
        <end position="21"/>
    </location>
</feature>
<dbReference type="InterPro" id="IPR000914">
    <property type="entry name" value="SBP_5_dom"/>
</dbReference>
<proteinExistence type="inferred from homology"/>
<dbReference type="PROSITE" id="PS01040">
    <property type="entry name" value="SBP_BACTERIAL_5"/>
    <property type="match status" value="1"/>
</dbReference>
<dbReference type="GO" id="GO:0043190">
    <property type="term" value="C:ATP-binding cassette (ABC) transporter complex"/>
    <property type="evidence" value="ECO:0007669"/>
    <property type="project" value="InterPro"/>
</dbReference>
<evidence type="ECO:0000313" key="8">
    <source>
        <dbReference type="Proteomes" id="UP000284868"/>
    </source>
</evidence>
<protein>
    <submittedName>
        <fullName evidence="7">ABC transporter substrate-binding protein</fullName>
    </submittedName>
</protein>
<comment type="caution">
    <text evidence="7">The sequence shown here is derived from an EMBL/GenBank/DDBJ whole genome shotgun (WGS) entry which is preliminary data.</text>
</comment>
<dbReference type="InterPro" id="IPR023765">
    <property type="entry name" value="SBP_5_CS"/>
</dbReference>
<dbReference type="EMBL" id="QRPK01000038">
    <property type="protein sequence ID" value="RHM09326.1"/>
    <property type="molecule type" value="Genomic_DNA"/>
</dbReference>
<dbReference type="Gene3D" id="3.10.105.10">
    <property type="entry name" value="Dipeptide-binding Protein, Domain 3"/>
    <property type="match status" value="1"/>
</dbReference>
<dbReference type="CDD" id="cd00995">
    <property type="entry name" value="PBP2_NikA_DppA_OppA_like"/>
    <property type="match status" value="1"/>
</dbReference>
<comment type="similarity">
    <text evidence="2">Belongs to the bacterial solute-binding protein 5 family.</text>
</comment>
<keyword evidence="3 5" id="KW-0732">Signal</keyword>
<dbReference type="Gene3D" id="3.40.190.10">
    <property type="entry name" value="Periplasmic binding protein-like II"/>
    <property type="match status" value="1"/>
</dbReference>
<evidence type="ECO:0000313" key="7">
    <source>
        <dbReference type="EMBL" id="RHM09326.1"/>
    </source>
</evidence>
<dbReference type="InterPro" id="IPR030678">
    <property type="entry name" value="Peptide/Ni-bd"/>
</dbReference>
<evidence type="ECO:0000259" key="6">
    <source>
        <dbReference type="Pfam" id="PF00496"/>
    </source>
</evidence>
<feature type="domain" description="Solute-binding protein family 5" evidence="6">
    <location>
        <begin position="71"/>
        <end position="520"/>
    </location>
</feature>
<evidence type="ECO:0000256" key="4">
    <source>
        <dbReference type="SAM" id="Coils"/>
    </source>
</evidence>
<dbReference type="PROSITE" id="PS51257">
    <property type="entry name" value="PROKAR_LIPOPROTEIN"/>
    <property type="match status" value="1"/>
</dbReference>
<dbReference type="GO" id="GO:0015833">
    <property type="term" value="P:peptide transport"/>
    <property type="evidence" value="ECO:0007669"/>
    <property type="project" value="TreeGrafter"/>
</dbReference>
<reference evidence="7 8" key="1">
    <citation type="submission" date="2018-08" db="EMBL/GenBank/DDBJ databases">
        <title>A genome reference for cultivated species of the human gut microbiota.</title>
        <authorList>
            <person name="Zou Y."/>
            <person name="Xue W."/>
            <person name="Luo G."/>
        </authorList>
    </citation>
    <scope>NUCLEOTIDE SEQUENCE [LARGE SCALE GENOMIC DNA]</scope>
    <source>
        <strain evidence="7 8">AF35-6BH</strain>
    </source>
</reference>
<keyword evidence="4" id="KW-0175">Coiled coil</keyword>
<gene>
    <name evidence="7" type="ORF">DWZ83_07360</name>
</gene>
<accession>A0A415P9N1</accession>
<dbReference type="SUPFAM" id="SSF53850">
    <property type="entry name" value="Periplasmic binding protein-like II"/>
    <property type="match status" value="1"/>
</dbReference>
<keyword evidence="8" id="KW-1185">Reference proteome</keyword>
<dbReference type="Pfam" id="PF00496">
    <property type="entry name" value="SBP_bac_5"/>
    <property type="match status" value="1"/>
</dbReference>
<feature type="chain" id="PRO_5038830634" evidence="5">
    <location>
        <begin position="22"/>
        <end position="608"/>
    </location>
</feature>
<dbReference type="PANTHER" id="PTHR30290">
    <property type="entry name" value="PERIPLASMIC BINDING COMPONENT OF ABC TRANSPORTER"/>
    <property type="match status" value="1"/>
</dbReference>
<name>A0A415P9N1_9FIRM</name>
<dbReference type="RefSeq" id="WP_118365703.1">
    <property type="nucleotide sequence ID" value="NZ_QRPK01000038.1"/>
</dbReference>
<evidence type="ECO:0000256" key="5">
    <source>
        <dbReference type="SAM" id="SignalP"/>
    </source>
</evidence>